<evidence type="ECO:0000256" key="1">
    <source>
        <dbReference type="ARBA" id="ARBA00004141"/>
    </source>
</evidence>
<dbReference type="EMBL" id="CAEZZM010000002">
    <property type="protein sequence ID" value="CAB4752740.1"/>
    <property type="molecule type" value="Genomic_DNA"/>
</dbReference>
<feature type="transmembrane region" description="Helical" evidence="5">
    <location>
        <begin position="74"/>
        <end position="91"/>
    </location>
</feature>
<feature type="transmembrane region" description="Helical" evidence="5">
    <location>
        <begin position="32"/>
        <end position="62"/>
    </location>
</feature>
<dbReference type="EMBL" id="CAEZWH010000036">
    <property type="protein sequence ID" value="CAB4647995.1"/>
    <property type="molecule type" value="Genomic_DNA"/>
</dbReference>
<dbReference type="Pfam" id="PF04193">
    <property type="entry name" value="PQ-loop"/>
    <property type="match status" value="1"/>
</dbReference>
<accession>A0A6J6PTX9</accession>
<feature type="transmembrane region" description="Helical" evidence="5">
    <location>
        <begin position="150"/>
        <end position="168"/>
    </location>
</feature>
<keyword evidence="2 5" id="KW-0812">Transmembrane</keyword>
<dbReference type="AlphaFoldDB" id="A0A6J6PTX9"/>
<feature type="transmembrane region" description="Helical" evidence="5">
    <location>
        <begin position="97"/>
        <end position="114"/>
    </location>
</feature>
<evidence type="ECO:0000256" key="5">
    <source>
        <dbReference type="SAM" id="Phobius"/>
    </source>
</evidence>
<evidence type="ECO:0000313" key="9">
    <source>
        <dbReference type="EMBL" id="CAB4752740.1"/>
    </source>
</evidence>
<organism evidence="8">
    <name type="scientific">freshwater metagenome</name>
    <dbReference type="NCBI Taxonomy" id="449393"/>
    <lineage>
        <taxon>unclassified sequences</taxon>
        <taxon>metagenomes</taxon>
        <taxon>ecological metagenomes</taxon>
    </lineage>
</organism>
<dbReference type="InterPro" id="IPR006603">
    <property type="entry name" value="PQ-loop_rpt"/>
</dbReference>
<feature type="transmembrane region" description="Helical" evidence="5">
    <location>
        <begin position="121"/>
        <end position="144"/>
    </location>
</feature>
<evidence type="ECO:0000313" key="7">
    <source>
        <dbReference type="EMBL" id="CAB4647995.1"/>
    </source>
</evidence>
<keyword evidence="3 5" id="KW-1133">Transmembrane helix</keyword>
<evidence type="ECO:0000256" key="4">
    <source>
        <dbReference type="ARBA" id="ARBA00023136"/>
    </source>
</evidence>
<evidence type="ECO:0000313" key="8">
    <source>
        <dbReference type="EMBL" id="CAB4702237.1"/>
    </source>
</evidence>
<gene>
    <name evidence="6" type="ORF">UFOPK2166_00029</name>
    <name evidence="7" type="ORF">UFOPK2195_00307</name>
    <name evidence="8" type="ORF">UFOPK2657_00067</name>
    <name evidence="9" type="ORF">UFOPK2872_00052</name>
</gene>
<comment type="subcellular location">
    <subcellularLocation>
        <location evidence="1">Membrane</location>
        <topology evidence="1">Multi-pass membrane protein</topology>
    </subcellularLocation>
</comment>
<dbReference type="GO" id="GO:0016020">
    <property type="term" value="C:membrane"/>
    <property type="evidence" value="ECO:0007669"/>
    <property type="project" value="UniProtKB-SubCell"/>
</dbReference>
<protein>
    <submittedName>
        <fullName evidence="8">Unannotated protein</fullName>
    </submittedName>
</protein>
<dbReference type="Gene3D" id="1.20.1280.290">
    <property type="match status" value="2"/>
</dbReference>
<proteinExistence type="predicted"/>
<reference evidence="8" key="1">
    <citation type="submission" date="2020-05" db="EMBL/GenBank/DDBJ databases">
        <authorList>
            <person name="Chiriac C."/>
            <person name="Salcher M."/>
            <person name="Ghai R."/>
            <person name="Kavagutti S V."/>
        </authorList>
    </citation>
    <scope>NUCLEOTIDE SEQUENCE</scope>
</reference>
<evidence type="ECO:0000256" key="3">
    <source>
        <dbReference type="ARBA" id="ARBA00022989"/>
    </source>
</evidence>
<name>A0A6J6PTX9_9ZZZZ</name>
<evidence type="ECO:0000256" key="2">
    <source>
        <dbReference type="ARBA" id="ARBA00022692"/>
    </source>
</evidence>
<dbReference type="EMBL" id="CAEZWB010000002">
    <property type="protein sequence ID" value="CAB4638902.1"/>
    <property type="molecule type" value="Genomic_DNA"/>
</dbReference>
<sequence length="189" mass="20159">MFTIPQAFRVVRRNTVEGISVSSQLQNLSGSILWVVYGFAAETYLVVLANVMTICGFGVVVLKQIQLGAVTFRKAFVVEAGVIALAVSALVISQDILGVLAVVVGGTGIVPQVVRAARTSHLVGVSVVTFAMVATMSVSWGIYGLMIDDWFVALPNVGIVPSSLFVMFRAIQSHRRYGNTTVATEVPAR</sequence>
<keyword evidence="4 5" id="KW-0472">Membrane</keyword>
<dbReference type="EMBL" id="CAEZYG010000005">
    <property type="protein sequence ID" value="CAB4702237.1"/>
    <property type="molecule type" value="Genomic_DNA"/>
</dbReference>
<evidence type="ECO:0000313" key="6">
    <source>
        <dbReference type="EMBL" id="CAB4638902.1"/>
    </source>
</evidence>